<feature type="transmembrane region" description="Helical" evidence="5">
    <location>
        <begin position="7"/>
        <end position="31"/>
    </location>
</feature>
<dbReference type="Gene3D" id="1.10.287.950">
    <property type="entry name" value="Methyl-accepting chemotaxis protein"/>
    <property type="match status" value="1"/>
</dbReference>
<dbReference type="SMART" id="SM00304">
    <property type="entry name" value="HAMP"/>
    <property type="match status" value="1"/>
</dbReference>
<evidence type="ECO:0000313" key="8">
    <source>
        <dbReference type="EMBL" id="AEA34133.1"/>
    </source>
</evidence>
<dbReference type="CDD" id="cd06225">
    <property type="entry name" value="HAMP"/>
    <property type="match status" value="1"/>
</dbReference>
<dbReference type="RefSeq" id="WP_013682170.1">
    <property type="nucleotide sequence ID" value="NC_015318.1"/>
</dbReference>
<dbReference type="SMART" id="SM00283">
    <property type="entry name" value="MA"/>
    <property type="match status" value="1"/>
</dbReference>
<evidence type="ECO:0000256" key="3">
    <source>
        <dbReference type="PROSITE-ProRule" id="PRU00284"/>
    </source>
</evidence>
<feature type="domain" description="HAMP" evidence="7">
    <location>
        <begin position="62"/>
        <end position="118"/>
    </location>
</feature>
<evidence type="ECO:0000259" key="7">
    <source>
        <dbReference type="PROSITE" id="PS50885"/>
    </source>
</evidence>
<dbReference type="OrthoDB" id="1116992at2"/>
<dbReference type="GO" id="GO:0004888">
    <property type="term" value="F:transmembrane signaling receptor activity"/>
    <property type="evidence" value="ECO:0007669"/>
    <property type="project" value="InterPro"/>
</dbReference>
<evidence type="ECO:0000256" key="2">
    <source>
        <dbReference type="ARBA" id="ARBA00029447"/>
    </source>
</evidence>
<dbReference type="InParanoid" id="F2LWM4"/>
<dbReference type="KEGG" id="hmr:Hipma_1171"/>
<reference evidence="8 9" key="1">
    <citation type="journal article" date="2011" name="Stand. Genomic Sci.">
        <title>Complete genome sequence of the thermophilic sulfur-reducer Hippea maritima type strain (MH(2)).</title>
        <authorList>
            <person name="Huntemann M."/>
            <person name="Lu M."/>
            <person name="Nolan M."/>
            <person name="Lapidus A."/>
            <person name="Lucas S."/>
            <person name="Hammon N."/>
            <person name="Deshpande S."/>
            <person name="Cheng J.F."/>
            <person name="Tapia R."/>
            <person name="Han C."/>
            <person name="Goodwin L."/>
            <person name="Pitluck S."/>
            <person name="Liolios K."/>
            <person name="Pagani I."/>
            <person name="Ivanova N."/>
            <person name="Ovchinikova G."/>
            <person name="Pati A."/>
            <person name="Chen A."/>
            <person name="Palaniappan K."/>
            <person name="Land M."/>
            <person name="Hauser L."/>
            <person name="Jeffries C.D."/>
            <person name="Detter J.C."/>
            <person name="Brambilla E.M."/>
            <person name="Rohde M."/>
            <person name="Spring S."/>
            <person name="Goker M."/>
            <person name="Woyke T."/>
            <person name="Bristow J."/>
            <person name="Eisen J.A."/>
            <person name="Markowitz V."/>
            <person name="Hugenholtz P."/>
            <person name="Kyrpides N.C."/>
            <person name="Klenk H.P."/>
            <person name="Mavromatis K."/>
        </authorList>
    </citation>
    <scope>NUCLEOTIDE SEQUENCE [LARGE SCALE GENOMIC DNA]</scope>
    <source>
        <strain evidence="9">ATCC 700847 / DSM 10411 / MH2</strain>
    </source>
</reference>
<dbReference type="PROSITE" id="PS50885">
    <property type="entry name" value="HAMP"/>
    <property type="match status" value="1"/>
</dbReference>
<feature type="transmembrane region" description="Helical" evidence="5">
    <location>
        <begin position="37"/>
        <end position="59"/>
    </location>
</feature>
<keyword evidence="5" id="KW-0812">Transmembrane</keyword>
<keyword evidence="5" id="KW-1133">Transmembrane helix</keyword>
<sequence length="394" mass="43109">MKSYTRVLFVSMLAFGVAMGVIFPIFSSFFVNVKNGFGFIFDASCVVAGVVVGLSGFCITKITILKQLKQIASVAENIEKGDLKERIQEESLLESQDEIGLLSRNFNKALDALSGVIIKTKGLANSLSELSNSVNNSTAEVENNSSKAVQSLGEVKSSVESLNELYGELEKKLSFVKESLENSNDAFNESFGLIENNLNTVSKFSSSFEGMKTHIEQLKGIVGIVAQTVGIIDEIANQTNLLALNAAIEAARAGEAGRGFAVVADEVRKLAEDTHNSTNKINGVINELVSMSEKFYTDIIEISHKTEQSKKDSETLINKTKGLHSDMNSVYEELMSFFESIEELSSVVDIVARNIEGMGVVEENKVLVKSIRDRMDVLMGEVLSLKRHIDNFMV</sequence>
<feature type="domain" description="Methyl-accepting transducer" evidence="6">
    <location>
        <begin position="123"/>
        <end position="359"/>
    </location>
</feature>
<accession>F2LWM4</accession>
<dbReference type="eggNOG" id="COG0840">
    <property type="taxonomic scope" value="Bacteria"/>
</dbReference>
<keyword evidence="9" id="KW-1185">Reference proteome</keyword>
<dbReference type="PANTHER" id="PTHR32089">
    <property type="entry name" value="METHYL-ACCEPTING CHEMOTAXIS PROTEIN MCPB"/>
    <property type="match status" value="1"/>
</dbReference>
<gene>
    <name evidence="8" type="ordered locus">Hipma_1171</name>
</gene>
<feature type="coiled-coil region" evidence="4">
    <location>
        <begin position="152"/>
        <end position="179"/>
    </location>
</feature>
<dbReference type="SUPFAM" id="SSF58104">
    <property type="entry name" value="Methyl-accepting chemotaxis protein (MCP) signaling domain"/>
    <property type="match status" value="1"/>
</dbReference>
<dbReference type="Pfam" id="PF00015">
    <property type="entry name" value="MCPsignal"/>
    <property type="match status" value="1"/>
</dbReference>
<evidence type="ECO:0000313" key="9">
    <source>
        <dbReference type="Proteomes" id="UP000008139"/>
    </source>
</evidence>
<name>F2LWM4_HIPMA</name>
<dbReference type="PRINTS" id="PR00260">
    <property type="entry name" value="CHEMTRNSDUCR"/>
</dbReference>
<protein>
    <submittedName>
        <fullName evidence="8">Methyl-accepting chemotaxis sensory transducer</fullName>
    </submittedName>
</protein>
<evidence type="ECO:0000256" key="1">
    <source>
        <dbReference type="ARBA" id="ARBA00023224"/>
    </source>
</evidence>
<dbReference type="AlphaFoldDB" id="F2LWM4"/>
<dbReference type="GO" id="GO:0007165">
    <property type="term" value="P:signal transduction"/>
    <property type="evidence" value="ECO:0007669"/>
    <property type="project" value="UniProtKB-KW"/>
</dbReference>
<dbReference type="InterPro" id="IPR003660">
    <property type="entry name" value="HAMP_dom"/>
</dbReference>
<dbReference type="EMBL" id="CP002606">
    <property type="protein sequence ID" value="AEA34133.1"/>
    <property type="molecule type" value="Genomic_DNA"/>
</dbReference>
<evidence type="ECO:0000256" key="4">
    <source>
        <dbReference type="SAM" id="Coils"/>
    </source>
</evidence>
<evidence type="ECO:0000256" key="5">
    <source>
        <dbReference type="SAM" id="Phobius"/>
    </source>
</evidence>
<organism evidence="8 9">
    <name type="scientific">Hippea maritima (strain ATCC 700847 / DSM 10411 / MH2)</name>
    <dbReference type="NCBI Taxonomy" id="760142"/>
    <lineage>
        <taxon>Bacteria</taxon>
        <taxon>Pseudomonadati</taxon>
        <taxon>Campylobacterota</taxon>
        <taxon>Desulfurellia</taxon>
        <taxon>Desulfurellales</taxon>
        <taxon>Hippeaceae</taxon>
        <taxon>Hippea</taxon>
    </lineage>
</organism>
<dbReference type="GO" id="GO:0006935">
    <property type="term" value="P:chemotaxis"/>
    <property type="evidence" value="ECO:0007669"/>
    <property type="project" value="InterPro"/>
</dbReference>
<dbReference type="InterPro" id="IPR004090">
    <property type="entry name" value="Chemotax_Me-accpt_rcpt"/>
</dbReference>
<dbReference type="PROSITE" id="PS50111">
    <property type="entry name" value="CHEMOTAXIS_TRANSDUC_2"/>
    <property type="match status" value="1"/>
</dbReference>
<dbReference type="Proteomes" id="UP000008139">
    <property type="component" value="Chromosome"/>
</dbReference>
<keyword evidence="1 3" id="KW-0807">Transducer</keyword>
<comment type="similarity">
    <text evidence="2">Belongs to the methyl-accepting chemotaxis (MCP) protein family.</text>
</comment>
<dbReference type="PANTHER" id="PTHR32089:SF112">
    <property type="entry name" value="LYSOZYME-LIKE PROTEIN-RELATED"/>
    <property type="match status" value="1"/>
</dbReference>
<dbReference type="STRING" id="760142.Hipma_1171"/>
<dbReference type="GO" id="GO:0016020">
    <property type="term" value="C:membrane"/>
    <property type="evidence" value="ECO:0007669"/>
    <property type="project" value="InterPro"/>
</dbReference>
<dbReference type="Pfam" id="PF00672">
    <property type="entry name" value="HAMP"/>
    <property type="match status" value="1"/>
</dbReference>
<evidence type="ECO:0000259" key="6">
    <source>
        <dbReference type="PROSITE" id="PS50111"/>
    </source>
</evidence>
<proteinExistence type="inferred from homology"/>
<dbReference type="HOGENOM" id="CLU_000445_107_18_7"/>
<keyword evidence="4" id="KW-0175">Coiled coil</keyword>
<keyword evidence="5" id="KW-0472">Membrane</keyword>
<dbReference type="InterPro" id="IPR004089">
    <property type="entry name" value="MCPsignal_dom"/>
</dbReference>
<reference evidence="9" key="2">
    <citation type="submission" date="2011-03" db="EMBL/GenBank/DDBJ databases">
        <title>The complete genome of Hippea maritima DSM 10411.</title>
        <authorList>
            <consortium name="US DOE Joint Genome Institute (JGI-PGF)"/>
            <person name="Lucas S."/>
            <person name="Copeland A."/>
            <person name="Lapidus A."/>
            <person name="Bruce D."/>
            <person name="Goodwin L."/>
            <person name="Pitluck S."/>
            <person name="Peters L."/>
            <person name="Kyrpides N."/>
            <person name="Mavromatis K."/>
            <person name="Pagani I."/>
            <person name="Ivanova N."/>
            <person name="Mikhailova N."/>
            <person name="Lu M."/>
            <person name="Detter J.C."/>
            <person name="Tapia R."/>
            <person name="Han C."/>
            <person name="Land M."/>
            <person name="Hauser L."/>
            <person name="Markowitz V."/>
            <person name="Cheng J.-F."/>
            <person name="Hugenholtz P."/>
            <person name="Woyke T."/>
            <person name="Wu D."/>
            <person name="Spring S."/>
            <person name="Schroeder M."/>
            <person name="Brambilla E."/>
            <person name="Klenk H.-P."/>
            <person name="Eisen J.A."/>
        </authorList>
    </citation>
    <scope>NUCLEOTIDE SEQUENCE [LARGE SCALE GENOMIC DNA]</scope>
    <source>
        <strain evidence="9">ATCC 700847 / DSM 10411 / MH2</strain>
    </source>
</reference>